<evidence type="ECO:0000259" key="1">
    <source>
        <dbReference type="Pfam" id="PF01411"/>
    </source>
</evidence>
<reference evidence="2" key="1">
    <citation type="submission" date="2018-02" db="EMBL/GenBank/DDBJ databases">
        <authorList>
            <person name="Cohen D.B."/>
            <person name="Kent A.D."/>
        </authorList>
    </citation>
    <scope>NUCLEOTIDE SEQUENCE</scope>
</reference>
<name>A0A2N9EPT1_FAGSY</name>
<dbReference type="GO" id="GO:0002161">
    <property type="term" value="F:aminoacyl-tRNA deacylase activity"/>
    <property type="evidence" value="ECO:0007669"/>
    <property type="project" value="TreeGrafter"/>
</dbReference>
<dbReference type="GO" id="GO:0004813">
    <property type="term" value="F:alanine-tRNA ligase activity"/>
    <property type="evidence" value="ECO:0007669"/>
    <property type="project" value="InterPro"/>
</dbReference>
<dbReference type="SUPFAM" id="SSF55681">
    <property type="entry name" value="Class II aaRS and biotin synthetases"/>
    <property type="match status" value="1"/>
</dbReference>
<dbReference type="GO" id="GO:0009507">
    <property type="term" value="C:chloroplast"/>
    <property type="evidence" value="ECO:0007669"/>
    <property type="project" value="TreeGrafter"/>
</dbReference>
<accession>A0A2N9EPT1</accession>
<dbReference type="GO" id="GO:0005739">
    <property type="term" value="C:mitochondrion"/>
    <property type="evidence" value="ECO:0007669"/>
    <property type="project" value="TreeGrafter"/>
</dbReference>
<proteinExistence type="predicted"/>
<dbReference type="InterPro" id="IPR045864">
    <property type="entry name" value="aa-tRNA-synth_II/BPL/LPL"/>
</dbReference>
<dbReference type="AlphaFoldDB" id="A0A2N9EPT1"/>
<evidence type="ECO:0000313" key="2">
    <source>
        <dbReference type="EMBL" id="SPC76690.1"/>
    </source>
</evidence>
<dbReference type="PANTHER" id="PTHR11777:SF9">
    <property type="entry name" value="ALANINE--TRNA LIGASE, CYTOPLASMIC"/>
    <property type="match status" value="1"/>
</dbReference>
<dbReference type="GO" id="GO:0006419">
    <property type="term" value="P:alanyl-tRNA aminoacylation"/>
    <property type="evidence" value="ECO:0007669"/>
    <property type="project" value="InterPro"/>
</dbReference>
<dbReference type="PANTHER" id="PTHR11777">
    <property type="entry name" value="ALANYL-TRNA SYNTHETASE"/>
    <property type="match status" value="1"/>
</dbReference>
<dbReference type="Pfam" id="PF01411">
    <property type="entry name" value="tRNA-synt_2c"/>
    <property type="match status" value="1"/>
</dbReference>
<dbReference type="EMBL" id="OIVN01000228">
    <property type="protein sequence ID" value="SPC76690.1"/>
    <property type="molecule type" value="Genomic_DNA"/>
</dbReference>
<organism evidence="2">
    <name type="scientific">Fagus sylvatica</name>
    <name type="common">Beechnut</name>
    <dbReference type="NCBI Taxonomy" id="28930"/>
    <lineage>
        <taxon>Eukaryota</taxon>
        <taxon>Viridiplantae</taxon>
        <taxon>Streptophyta</taxon>
        <taxon>Embryophyta</taxon>
        <taxon>Tracheophyta</taxon>
        <taxon>Spermatophyta</taxon>
        <taxon>Magnoliopsida</taxon>
        <taxon>eudicotyledons</taxon>
        <taxon>Gunneridae</taxon>
        <taxon>Pentapetalae</taxon>
        <taxon>rosids</taxon>
        <taxon>fabids</taxon>
        <taxon>Fagales</taxon>
        <taxon>Fagaceae</taxon>
        <taxon>Fagus</taxon>
    </lineage>
</organism>
<protein>
    <recommendedName>
        <fullName evidence="1">Alanyl-tRNA synthetase class IIc N-terminal domain-containing protein</fullName>
    </recommendedName>
</protein>
<dbReference type="Gene3D" id="3.30.930.10">
    <property type="entry name" value="Bira Bifunctional Protein, Domain 2"/>
    <property type="match status" value="1"/>
</dbReference>
<gene>
    <name evidence="2" type="ORF">FSB_LOCUS4572</name>
</gene>
<sequence length="64" mass="7459">MAQVVEWPANRVRETFINFFEEKKHVDWKSSPVVPVNDPTLLFANTGTYLLFGSLEFLNWILDS</sequence>
<dbReference type="GO" id="GO:0005524">
    <property type="term" value="F:ATP binding"/>
    <property type="evidence" value="ECO:0007669"/>
    <property type="project" value="InterPro"/>
</dbReference>
<dbReference type="InterPro" id="IPR018164">
    <property type="entry name" value="Ala-tRNA-synth_IIc_N"/>
</dbReference>
<dbReference type="InterPro" id="IPR050058">
    <property type="entry name" value="Ala-tRNA_ligase"/>
</dbReference>
<feature type="domain" description="Alanyl-tRNA synthetase class IIc N-terminal" evidence="1">
    <location>
        <begin position="12"/>
        <end position="48"/>
    </location>
</feature>